<proteinExistence type="predicted"/>
<feature type="transmembrane region" description="Helical" evidence="1">
    <location>
        <begin position="14"/>
        <end position="37"/>
    </location>
</feature>
<dbReference type="KEGG" id="cyt:cce_5106"/>
<dbReference type="AlphaFoldDB" id="B1X2U1"/>
<organism evidence="2 3">
    <name type="scientific">Crocosphaera subtropica (strain ATCC 51142 / BH68)</name>
    <name type="common">Cyanothece sp. (strain ATCC 51142)</name>
    <dbReference type="NCBI Taxonomy" id="43989"/>
    <lineage>
        <taxon>Bacteria</taxon>
        <taxon>Bacillati</taxon>
        <taxon>Cyanobacteriota</taxon>
        <taxon>Cyanophyceae</taxon>
        <taxon>Oscillatoriophycideae</taxon>
        <taxon>Chroococcales</taxon>
        <taxon>Aphanothecaceae</taxon>
        <taxon>Crocosphaera</taxon>
        <taxon>Crocosphaera subtropica</taxon>
    </lineage>
</organism>
<evidence type="ECO:0000313" key="2">
    <source>
        <dbReference type="EMBL" id="ACB54452.1"/>
    </source>
</evidence>
<evidence type="ECO:0000256" key="1">
    <source>
        <dbReference type="SAM" id="Phobius"/>
    </source>
</evidence>
<keyword evidence="1" id="KW-0472">Membrane</keyword>
<keyword evidence="1" id="KW-0812">Transmembrane</keyword>
<name>B1X2U1_CROS5</name>
<dbReference type="Proteomes" id="UP000001203">
    <property type="component" value="Chromosome linear"/>
</dbReference>
<sequence>MFILVGGSIMTTDFLPVILVLVVGWLLAATLGTWAYFANEKNTESN</sequence>
<accession>B1X2U1</accession>
<dbReference type="EMBL" id="CP000807">
    <property type="protein sequence ID" value="ACB54452.1"/>
    <property type="molecule type" value="Genomic_DNA"/>
</dbReference>
<keyword evidence="1" id="KW-1133">Transmembrane helix</keyword>
<dbReference type="eggNOG" id="ENOG5031W11">
    <property type="taxonomic scope" value="Bacteria"/>
</dbReference>
<evidence type="ECO:0000313" key="3">
    <source>
        <dbReference type="Proteomes" id="UP000001203"/>
    </source>
</evidence>
<protein>
    <submittedName>
        <fullName evidence="2">Uncharacterized protein</fullName>
    </submittedName>
</protein>
<dbReference type="HOGENOM" id="CLU_3182717_0_0_3"/>
<reference evidence="2 3" key="1">
    <citation type="journal article" date="2008" name="Proc. Natl. Acad. Sci. U.S.A.">
        <title>The genome of Cyanothece 51142, a unicellular diazotrophic cyanobacterium important in the marine nitrogen cycle.</title>
        <authorList>
            <person name="Welsh E.A."/>
            <person name="Liberton M."/>
            <person name="Stoeckel J."/>
            <person name="Loh T."/>
            <person name="Elvitigala T."/>
            <person name="Wang C."/>
            <person name="Wollam A."/>
            <person name="Fulton R.S."/>
            <person name="Clifton S.W."/>
            <person name="Jacobs J.M."/>
            <person name="Aurora R."/>
            <person name="Ghosh B.K."/>
            <person name="Sherman L.A."/>
            <person name="Smith R.D."/>
            <person name="Wilson R.K."/>
            <person name="Pakrasi H.B."/>
        </authorList>
    </citation>
    <scope>NUCLEOTIDE SEQUENCE [LARGE SCALE GENOMIC DNA]</scope>
    <source>
        <strain evidence="3">ATCC 51142 / BH68</strain>
    </source>
</reference>
<gene>
    <name evidence="2" type="ordered locus">cce_5106</name>
</gene>
<dbReference type="OrthoDB" id="583294at2"/>
<keyword evidence="3" id="KW-1185">Reference proteome</keyword>